<dbReference type="RefSeq" id="WP_014732147.1">
    <property type="nucleotide sequence ID" value="NC_017941.2"/>
</dbReference>
<dbReference type="AlphaFoldDB" id="I3R255"/>
<dbReference type="CDD" id="cd00077">
    <property type="entry name" value="HDc"/>
    <property type="match status" value="1"/>
</dbReference>
<dbReference type="PROSITE" id="PS51831">
    <property type="entry name" value="HD"/>
    <property type="match status" value="1"/>
</dbReference>
<dbReference type="InterPro" id="IPR006674">
    <property type="entry name" value="HD_domain"/>
</dbReference>
<dbReference type="Gene3D" id="1.10.3210.10">
    <property type="entry name" value="Hypothetical protein af1432"/>
    <property type="match status" value="1"/>
</dbReference>
<proteinExistence type="predicted"/>
<evidence type="ECO:0000313" key="4">
    <source>
        <dbReference type="EMBL" id="QCQ74830.1"/>
    </source>
</evidence>
<reference evidence="3" key="3">
    <citation type="submission" date="2014-05" db="EMBL/GenBank/DDBJ databases">
        <authorList>
            <person name="Wang L."/>
            <person name="Yang H."/>
            <person name="Xiang H."/>
        </authorList>
    </citation>
    <scope>NUCLEOTIDE SEQUENCE</scope>
    <source>
        <strain evidence="3">CGMCC 1.2087</strain>
    </source>
</reference>
<reference evidence="4 6" key="4">
    <citation type="submission" date="2019-04" db="EMBL/GenBank/DDBJ databases">
        <title>Methylomes of two halophilic Archaea, Haloarcula marismortui and Haloferax mediterranei.</title>
        <authorList>
            <person name="DasSarma S."/>
            <person name="DasSarma P."/>
            <person name="DasSarma S."/>
            <person name="Fomenkov A."/>
            <person name="Vincze T."/>
            <person name="Anton B.P."/>
            <person name="Roberts R.J."/>
        </authorList>
    </citation>
    <scope>NUCLEOTIDE SEQUENCE [LARGE SCALE GENOMIC DNA]</scope>
    <source>
        <strain evidence="4">ATCC 33500</strain>
        <strain evidence="6">ATCC 33500 / DSM 1411 / JCM 8866 / NBRC 14739 / NCIMB 2177 / R-4</strain>
    </source>
</reference>
<evidence type="ECO:0000313" key="5">
    <source>
        <dbReference type="Proteomes" id="UP000006469"/>
    </source>
</evidence>
<reference evidence="3" key="1">
    <citation type="journal article" date="2012" name="Appl. Environ. Microbiol.">
        <title>Identification of the haloarchaeal phasin (PhaP) that functions in polyhydroxyalkanoate accumulation and granule formation in Haloferax mediterranei.</title>
        <authorList>
            <person name="Cai S."/>
            <person name="Cai L."/>
            <person name="Liu H."/>
            <person name="Liu X."/>
            <person name="Han J."/>
            <person name="Zhou J."/>
            <person name="Xiang H."/>
        </authorList>
    </citation>
    <scope>NUCLEOTIDE SEQUENCE</scope>
    <source>
        <strain evidence="3">CGMCC 1.2087</strain>
    </source>
</reference>
<gene>
    <name evidence="3" type="primary">dgt</name>
    <name evidence="3" type="ordered locus">HFX_0590</name>
    <name evidence="4" type="ORF">E6P09_05990</name>
</gene>
<dbReference type="GO" id="GO:0006203">
    <property type="term" value="P:dGTP catabolic process"/>
    <property type="evidence" value="ECO:0007669"/>
    <property type="project" value="TreeGrafter"/>
</dbReference>
<reference evidence="3 5" key="2">
    <citation type="journal article" date="2012" name="J. Bacteriol.">
        <title>Complete genome sequence of the metabolically versatile halophilic archaeon Haloferax mediterranei, a poly(3-hydroxybutyrate-co-3-hydroxyvalerate) producer.</title>
        <authorList>
            <person name="Han J."/>
            <person name="Zhang F."/>
            <person name="Hou J."/>
            <person name="Liu X."/>
            <person name="Li M."/>
            <person name="Liu H."/>
            <person name="Cai L."/>
            <person name="Zhang B."/>
            <person name="Chen Y."/>
            <person name="Zhou J."/>
            <person name="Hu S."/>
            <person name="Xiang H."/>
        </authorList>
    </citation>
    <scope>NUCLEOTIDE SEQUENCE [LARGE SCALE GENOMIC DNA]</scope>
    <source>
        <strain evidence="5">ATCC 33500 / DSM 1411 / JCM 8866 / NBRC 14739 / NCIMB 2177 / R-4</strain>
        <strain evidence="3">CGMCC 1.2087</strain>
    </source>
</reference>
<dbReference type="GO" id="GO:0008832">
    <property type="term" value="F:dGTPase activity"/>
    <property type="evidence" value="ECO:0007669"/>
    <property type="project" value="UniProtKB-EC"/>
</dbReference>
<dbReference type="GeneID" id="40155949"/>
<dbReference type="EMBL" id="CP001868">
    <property type="protein sequence ID" value="AFK18315.1"/>
    <property type="molecule type" value="Genomic_DNA"/>
</dbReference>
<dbReference type="KEGG" id="hme:HFX_0590"/>
<sequence>MRTDRQYTETEEEYRSAFRRDRDRITYAPEFRRLKDVTQIAHVGESYLYHDRLTHSLKVAQVGESIAELLRQEYAHQQIERELDTQVVIAACYAHDIGHPPFGHVAERELNRLLQEEHTPNELGFEGNAQTFRILTRLANHREEGFGLNLTRATLNATIKYPWARSEKPNKDKWGYYKSEKEAFEFAREGSNRTEKQSLEAQIMEYADDVTYAVHDIDDFYRSGLIPLDRLLVEAEQNYRVDEETSNIEQYLREEGKEEIADNVRRVLNDINSNYARDPLKCPYTNSEEQRIAIAQFDSNLISDFINGSEGTEPPIIIDLTDDEFDLERDDNVEETIQVLKHITRYYVLSNPSLNAQRHGQRRIIRVVFNALYEESGKPGISAIPEPYRDRLQENLKVATETQNARVVADMITSMTEKQVSAMYKRLQGHSPGSLVDEIVR</sequence>
<dbReference type="NCBIfam" id="TIGR01353">
    <property type="entry name" value="dGTP_triPase"/>
    <property type="match status" value="1"/>
</dbReference>
<dbReference type="Proteomes" id="UP000299011">
    <property type="component" value="Chromosome"/>
</dbReference>
<dbReference type="Proteomes" id="UP000006469">
    <property type="component" value="Chromosome"/>
</dbReference>
<dbReference type="PANTHER" id="PTHR11373:SF32">
    <property type="entry name" value="DEOXYGUANOSINETRIPHOSPHATE TRIPHOSPHOHYDROLASE"/>
    <property type="match status" value="1"/>
</dbReference>
<dbReference type="EMBL" id="CP039139">
    <property type="protein sequence ID" value="QCQ74830.1"/>
    <property type="molecule type" value="Genomic_DNA"/>
</dbReference>
<name>I3R255_HALMT</name>
<evidence type="ECO:0000313" key="6">
    <source>
        <dbReference type="Proteomes" id="UP000299011"/>
    </source>
</evidence>
<accession>I3R255</accession>
<dbReference type="SUPFAM" id="SSF109604">
    <property type="entry name" value="HD-domain/PDEase-like"/>
    <property type="match status" value="1"/>
</dbReference>
<dbReference type="PANTHER" id="PTHR11373">
    <property type="entry name" value="DEOXYNUCLEOSIDE TRIPHOSPHATE TRIPHOSPHOHYDROLASE"/>
    <property type="match status" value="1"/>
</dbReference>
<evidence type="ECO:0000259" key="2">
    <source>
        <dbReference type="PROSITE" id="PS51831"/>
    </source>
</evidence>
<feature type="domain" description="HD" evidence="2">
    <location>
        <begin position="52"/>
        <end position="213"/>
    </location>
</feature>
<evidence type="ECO:0000313" key="3">
    <source>
        <dbReference type="EMBL" id="AFK18315.1"/>
    </source>
</evidence>
<dbReference type="InterPro" id="IPR050135">
    <property type="entry name" value="dGTPase-like"/>
</dbReference>
<dbReference type="Pfam" id="PF01966">
    <property type="entry name" value="HD"/>
    <property type="match status" value="1"/>
</dbReference>
<dbReference type="HOGENOM" id="CLU_028163_0_1_2"/>
<dbReference type="STRING" id="523841.HFX_0590"/>
<protein>
    <submittedName>
        <fullName evidence="3">DGTPase</fullName>
        <ecNumber evidence="3">3.1.5.1</ecNumber>
    </submittedName>
    <submittedName>
        <fullName evidence="4">DNTP triphosphohydrolase</fullName>
    </submittedName>
</protein>
<dbReference type="InterPro" id="IPR006261">
    <property type="entry name" value="dGTPase"/>
</dbReference>
<organism evidence="3 5">
    <name type="scientific">Haloferax mediterranei (strain ATCC 33500 / DSM 1411 / JCM 8866 / NBRC 14739 / NCIMB 2177 / R-4)</name>
    <name type="common">Halobacterium mediterranei</name>
    <dbReference type="NCBI Taxonomy" id="523841"/>
    <lineage>
        <taxon>Archaea</taxon>
        <taxon>Methanobacteriati</taxon>
        <taxon>Methanobacteriota</taxon>
        <taxon>Stenosarchaea group</taxon>
        <taxon>Halobacteria</taxon>
        <taxon>Halobacteriales</taxon>
        <taxon>Haloferacaceae</taxon>
        <taxon>Haloferax</taxon>
    </lineage>
</organism>
<dbReference type="SMART" id="SM00471">
    <property type="entry name" value="HDc"/>
    <property type="match status" value="1"/>
</dbReference>
<keyword evidence="1 3" id="KW-0378">Hydrolase</keyword>
<dbReference type="OrthoDB" id="142597at2157"/>
<dbReference type="InterPro" id="IPR026875">
    <property type="entry name" value="PHydrolase_assoc_dom"/>
</dbReference>
<evidence type="ECO:0000256" key="1">
    <source>
        <dbReference type="ARBA" id="ARBA00022801"/>
    </source>
</evidence>
<dbReference type="EC" id="3.1.5.1" evidence="3"/>
<dbReference type="Pfam" id="PF13286">
    <property type="entry name" value="HD_assoc"/>
    <property type="match status" value="1"/>
</dbReference>
<dbReference type="eggNOG" id="arCOG07445">
    <property type="taxonomic scope" value="Archaea"/>
</dbReference>
<dbReference type="InterPro" id="IPR003607">
    <property type="entry name" value="HD/PDEase_dom"/>
</dbReference>